<name>A0A7U4LFW1_9SPHN</name>
<evidence type="ECO:0000313" key="1">
    <source>
        <dbReference type="EMBL" id="AJP72927.1"/>
    </source>
</evidence>
<dbReference type="OrthoDB" id="7586088at2"/>
<proteinExistence type="predicted"/>
<keyword evidence="2" id="KW-1185">Reference proteome</keyword>
<accession>A0A7U4LFW1</accession>
<dbReference type="KEGG" id="sphi:TS85_15705"/>
<dbReference type="Proteomes" id="UP000032300">
    <property type="component" value="Chromosome"/>
</dbReference>
<sequence>MNGDDDLDDPLVEANEVVGEDTLKLGRKTYVLRPGFHAVKAIEKTLGLSLVEMSRMGNLGQLNMDQLGTIAAHFIRAGAAEGDAVAARVHPDRVAELIYEAGIPHVMARLTLLLIDAASGGRTASGERKPVAETAES</sequence>
<dbReference type="RefSeq" id="WP_044333505.1">
    <property type="nucleotide sequence ID" value="NZ_CP010836.1"/>
</dbReference>
<evidence type="ECO:0000313" key="2">
    <source>
        <dbReference type="Proteomes" id="UP000032300"/>
    </source>
</evidence>
<dbReference type="AlphaFoldDB" id="A0A7U4LFW1"/>
<organism evidence="1 2">
    <name type="scientific">Sphingomonas hengshuiensis</name>
    <dbReference type="NCBI Taxonomy" id="1609977"/>
    <lineage>
        <taxon>Bacteria</taxon>
        <taxon>Pseudomonadati</taxon>
        <taxon>Pseudomonadota</taxon>
        <taxon>Alphaproteobacteria</taxon>
        <taxon>Sphingomonadales</taxon>
        <taxon>Sphingomonadaceae</taxon>
        <taxon>Sphingomonas</taxon>
    </lineage>
</organism>
<reference evidence="1 2" key="2">
    <citation type="submission" date="2015-02" db="EMBL/GenBank/DDBJ databases">
        <title>The complete genome of Sphingomonas hengshuiensis sp. WHSC-8 isolated from soil of Hengshui Lake.</title>
        <authorList>
            <person name="Wei S."/>
            <person name="Guo J."/>
            <person name="Su C."/>
            <person name="Wu R."/>
            <person name="Zhang Z."/>
            <person name="Liang K."/>
            <person name="Li H."/>
            <person name="Wang T."/>
            <person name="Liu H."/>
            <person name="Zhang C."/>
            <person name="Li Z."/>
            <person name="Wang Q."/>
            <person name="Meng J."/>
        </authorList>
    </citation>
    <scope>NUCLEOTIDE SEQUENCE [LARGE SCALE GENOMIC DNA]</scope>
    <source>
        <strain evidence="1 2">WHSC-8</strain>
    </source>
</reference>
<gene>
    <name evidence="1" type="ORF">TS85_15705</name>
</gene>
<protein>
    <recommendedName>
        <fullName evidence="3">Gene transfer agent family protein</fullName>
    </recommendedName>
</protein>
<dbReference type="EMBL" id="CP010836">
    <property type="protein sequence ID" value="AJP72927.1"/>
    <property type="molecule type" value="Genomic_DNA"/>
</dbReference>
<evidence type="ECO:0008006" key="3">
    <source>
        <dbReference type="Google" id="ProtNLM"/>
    </source>
</evidence>
<reference evidence="1 2" key="1">
    <citation type="journal article" date="2015" name="Int. J. Syst. Evol. Microbiol.">
        <title>Sphingomonas hengshuiensis sp. nov., isolated from lake wetland.</title>
        <authorList>
            <person name="Wei S."/>
            <person name="Wang T."/>
            <person name="Liu H."/>
            <person name="Zhang C."/>
            <person name="Guo J."/>
            <person name="Wang Q."/>
            <person name="Liang K."/>
            <person name="Zhang Z."/>
        </authorList>
    </citation>
    <scope>NUCLEOTIDE SEQUENCE [LARGE SCALE GENOMIC DNA]</scope>
    <source>
        <strain evidence="1 2">WHSC-8</strain>
    </source>
</reference>